<evidence type="ECO:0000313" key="3">
    <source>
        <dbReference type="EMBL" id="TKW60850.1"/>
    </source>
</evidence>
<dbReference type="InterPro" id="IPR004564">
    <property type="entry name" value="OM_lipoprot_carrier_LolA-like"/>
</dbReference>
<dbReference type="SUPFAM" id="SSF89392">
    <property type="entry name" value="Prokaryotic lipoproteins and lipoprotein localization factors"/>
    <property type="match status" value="1"/>
</dbReference>
<protein>
    <submittedName>
        <fullName evidence="3">Outer membrane lipoprotein carrier protein LolA</fullName>
    </submittedName>
</protein>
<accession>A0A6N4RCN9</accession>
<evidence type="ECO:0000256" key="2">
    <source>
        <dbReference type="SAM" id="Phobius"/>
    </source>
</evidence>
<keyword evidence="2" id="KW-0812">Transmembrane</keyword>
<evidence type="ECO:0000256" key="1">
    <source>
        <dbReference type="ARBA" id="ARBA00022729"/>
    </source>
</evidence>
<dbReference type="Proteomes" id="UP000320948">
    <property type="component" value="Unassembled WGS sequence"/>
</dbReference>
<evidence type="ECO:0000313" key="4">
    <source>
        <dbReference type="Proteomes" id="UP000320948"/>
    </source>
</evidence>
<dbReference type="CDD" id="cd16325">
    <property type="entry name" value="LolA"/>
    <property type="match status" value="1"/>
</dbReference>
<reference evidence="3 4" key="1">
    <citation type="journal article" date="2017" name="Nat. Commun.">
        <title>In situ click chemistry generation of cyclooxygenase-2 inhibitors.</title>
        <authorList>
            <person name="Bhardwaj A."/>
            <person name="Kaur J."/>
            <person name="Wuest M."/>
            <person name="Wuest F."/>
        </authorList>
    </citation>
    <scope>NUCLEOTIDE SEQUENCE [LARGE SCALE GENOMIC DNA]</scope>
    <source>
        <strain evidence="3">S2_018_000_R2_106</strain>
    </source>
</reference>
<dbReference type="EMBL" id="VAFM01000002">
    <property type="protein sequence ID" value="TKW60850.1"/>
    <property type="molecule type" value="Genomic_DNA"/>
</dbReference>
<dbReference type="Pfam" id="PF03548">
    <property type="entry name" value="LolA"/>
    <property type="match status" value="1"/>
</dbReference>
<name>A0A6N4RCN9_BLAVI</name>
<dbReference type="PANTHER" id="PTHR35869">
    <property type="entry name" value="OUTER-MEMBRANE LIPOPROTEIN CARRIER PROTEIN"/>
    <property type="match status" value="1"/>
</dbReference>
<dbReference type="PANTHER" id="PTHR35869:SF1">
    <property type="entry name" value="OUTER-MEMBRANE LIPOPROTEIN CARRIER PROTEIN"/>
    <property type="match status" value="1"/>
</dbReference>
<comment type="caution">
    <text evidence="3">The sequence shown here is derived from an EMBL/GenBank/DDBJ whole genome shotgun (WGS) entry which is preliminary data.</text>
</comment>
<feature type="transmembrane region" description="Helical" evidence="2">
    <location>
        <begin position="43"/>
        <end position="64"/>
    </location>
</feature>
<dbReference type="AlphaFoldDB" id="A0A6N4RCN9"/>
<sequence>MRSSPEEPKPCKQISAWLTAGETTAGPLIGPEKDEKEIFMRRYYGALMALPIATIMVAAAQMPLAQEPTPTPAKGSILAGVKTAHVVTGTQVFMPGLSASTKRVEDYFNDLSSLQADFTQTVTGERTPSSGTFYWRKPGKFLWLYKTPVTQKVVSTGSAIYFIDDRQQATQLPMDAGVARLFNAKKLNLSQQGLRATDTKENGRMFSVTFAVDKKIATGTNSGLAKLTLVFTKLAGGRMYLSQIDAVDTLSTTTHVEFRNVDENVTLVNKLFEYTPGVYNQRN</sequence>
<keyword evidence="2" id="KW-1133">Transmembrane helix</keyword>
<keyword evidence="2" id="KW-0472">Membrane</keyword>
<keyword evidence="1" id="KW-0732">Signal</keyword>
<proteinExistence type="predicted"/>
<gene>
    <name evidence="3" type="ORF">DI628_08150</name>
</gene>
<dbReference type="Gene3D" id="2.50.20.10">
    <property type="entry name" value="Lipoprotein localisation LolA/LolB/LppX"/>
    <property type="match status" value="1"/>
</dbReference>
<keyword evidence="3" id="KW-0449">Lipoprotein</keyword>
<organism evidence="3 4">
    <name type="scientific">Blastochloris viridis</name>
    <name type="common">Rhodopseudomonas viridis</name>
    <dbReference type="NCBI Taxonomy" id="1079"/>
    <lineage>
        <taxon>Bacteria</taxon>
        <taxon>Pseudomonadati</taxon>
        <taxon>Pseudomonadota</taxon>
        <taxon>Alphaproteobacteria</taxon>
        <taxon>Hyphomicrobiales</taxon>
        <taxon>Blastochloridaceae</taxon>
        <taxon>Blastochloris</taxon>
    </lineage>
</organism>
<dbReference type="InterPro" id="IPR029046">
    <property type="entry name" value="LolA/LolB/LppX"/>
</dbReference>